<organism evidence="4 5">
    <name type="scientific">Actinidia chinensis var. chinensis</name>
    <name type="common">Chinese soft-hair kiwi</name>
    <dbReference type="NCBI Taxonomy" id="1590841"/>
    <lineage>
        <taxon>Eukaryota</taxon>
        <taxon>Viridiplantae</taxon>
        <taxon>Streptophyta</taxon>
        <taxon>Embryophyta</taxon>
        <taxon>Tracheophyta</taxon>
        <taxon>Spermatophyta</taxon>
        <taxon>Magnoliopsida</taxon>
        <taxon>eudicotyledons</taxon>
        <taxon>Gunneridae</taxon>
        <taxon>Pentapetalae</taxon>
        <taxon>asterids</taxon>
        <taxon>Ericales</taxon>
        <taxon>Actinidiaceae</taxon>
        <taxon>Actinidia</taxon>
    </lineage>
</organism>
<comment type="caution">
    <text evidence="4">The sequence shown here is derived from an EMBL/GenBank/DDBJ whole genome shotgun (WGS) entry which is preliminary data.</text>
</comment>
<dbReference type="OrthoDB" id="1901675at2759"/>
<name>A0A2R6Q1P3_ACTCC</name>
<dbReference type="InterPro" id="IPR027417">
    <property type="entry name" value="P-loop_NTPase"/>
</dbReference>
<dbReference type="Pfam" id="PF00931">
    <property type="entry name" value="NB-ARC"/>
    <property type="match status" value="1"/>
</dbReference>
<sequence length="1072" mass="123072">MILEHKKKSCHVILPVFYDVIPSQVRHQTGCFAKAFGRYEELFMTETDERKREYLRNKVEGWREALREVANLAGMDLRNDANGHESKFIHKIIKVIGAKLNRKVLYVAPYMIGMEYRVRNINSWLQDKSADVGIAVIYGMGGIGKTTIAKDAYNSNFNKFEGSSFLASIREISQRPDGLVRLQRQLLSDILKKKEEQINCVDEGIIKIKDYIGCKRVLVVLDDVDCRDHFDKIIGMRHWFYPGSKIILTTRNKHLLKAHEVFRIFEVEKLHDWESLELFSWHAFKQDHPVEGYVKQSKEVARRCGGLPLALEVLGSSLSGKNLDIWESALQKLAAIPDSQIIAKLRISYDSLQDDHTKRLFLYIACFFIGEDKSFIVRILDGCKFHTIVGIDNLIDRCLLTINGRNELMIHQLLRDMAREIVCQESPKEPGKRSLLWDHEQSLNVLTEKTGTEIVEALYLDMHVLNNSAENSNQIELKTEAFARMRNLRLLQLNAVKIKGGFKDFPKRLTWLSWHRFSLKSMPSDFPMESLVALDLSHSKLEHVWKGTKVLKSLKILNLSHCHGLTYTPNFTIFPNLEDLILEDCIHLVKVHKSIGELNKLVFLNLKGCKNLTKLPSEFHCLTSLRTLDMSGCSKLDPSADAITIYSTSTTNGVESGSWLFKHFVLKPRKVPESIYFSLATLPRSLITLSLTQCNLSNDGLTRSLGSLSLLQDLNLSMNPISSLPESIKYLTMLKSLRLDNCERLESLPELPNSLAMLNAGYCSSLQMVTNPPNLFTCLELDVPNCEKLVEVQDIFTLKPIRNVDPEITKNLSLDLVELESLGNLDLKYSNHMTRVITRGEVQVLFECGIYSTLLPRSWFRGLCCDFKRTGSGLSFNVPSHANHKVQALNVYILYAYAGDEDPTYFKYLFLEMDRSASASDSFYEYRKFFGRGCVEIGNMSKDMIWRYWPVCKCVPDCGQDWLWSSHWKSGHQFIIEAGDEIVVLPEETKNFKVKEVGVQIVWDEDEENGRKHNTNVDLSPYLDRPGRYFLNHYFPTPFQQYYDKLQGKAVEESYISKVTQSMLDYLHQFEK</sequence>
<dbReference type="SUPFAM" id="SSF52058">
    <property type="entry name" value="L domain-like"/>
    <property type="match status" value="1"/>
</dbReference>
<dbReference type="EMBL" id="NKQK01000021">
    <property type="protein sequence ID" value="PSS00317.1"/>
    <property type="molecule type" value="Genomic_DNA"/>
</dbReference>
<evidence type="ECO:0000313" key="4">
    <source>
        <dbReference type="EMBL" id="PSS00317.1"/>
    </source>
</evidence>
<dbReference type="SUPFAM" id="SSF52200">
    <property type="entry name" value="Toll/Interleukin receptor TIR domain"/>
    <property type="match status" value="1"/>
</dbReference>
<proteinExistence type="predicted"/>
<dbReference type="InterPro" id="IPR042197">
    <property type="entry name" value="Apaf_helical"/>
</dbReference>
<dbReference type="InterPro" id="IPR000157">
    <property type="entry name" value="TIR_dom"/>
</dbReference>
<dbReference type="GO" id="GO:0007165">
    <property type="term" value="P:signal transduction"/>
    <property type="evidence" value="ECO:0007669"/>
    <property type="project" value="InterPro"/>
</dbReference>
<dbReference type="SUPFAM" id="SSF52540">
    <property type="entry name" value="P-loop containing nucleoside triphosphate hydrolases"/>
    <property type="match status" value="1"/>
</dbReference>
<dbReference type="OMA" id="NETKGLM"/>
<dbReference type="Pfam" id="PF23282">
    <property type="entry name" value="WHD_ROQ1"/>
    <property type="match status" value="1"/>
</dbReference>
<gene>
    <name evidence="4" type="ORF">CEY00_Acc24284</name>
</gene>
<evidence type="ECO:0000256" key="1">
    <source>
        <dbReference type="ARBA" id="ARBA00022614"/>
    </source>
</evidence>
<reference evidence="5" key="2">
    <citation type="journal article" date="2018" name="BMC Genomics">
        <title>A manually annotated Actinidia chinensis var. chinensis (kiwifruit) genome highlights the challenges associated with draft genomes and gene prediction in plants.</title>
        <authorList>
            <person name="Pilkington S.M."/>
            <person name="Crowhurst R."/>
            <person name="Hilario E."/>
            <person name="Nardozza S."/>
            <person name="Fraser L."/>
            <person name="Peng Y."/>
            <person name="Gunaseelan K."/>
            <person name="Simpson R."/>
            <person name="Tahir J."/>
            <person name="Deroles S.C."/>
            <person name="Templeton K."/>
            <person name="Luo Z."/>
            <person name="Davy M."/>
            <person name="Cheng C."/>
            <person name="McNeilage M."/>
            <person name="Scaglione D."/>
            <person name="Liu Y."/>
            <person name="Zhang Q."/>
            <person name="Datson P."/>
            <person name="De Silva N."/>
            <person name="Gardiner S.E."/>
            <person name="Bassett H."/>
            <person name="Chagne D."/>
            <person name="McCallum J."/>
            <person name="Dzierzon H."/>
            <person name="Deng C."/>
            <person name="Wang Y.Y."/>
            <person name="Barron L."/>
            <person name="Manako K."/>
            <person name="Bowen J."/>
            <person name="Foster T.M."/>
            <person name="Erridge Z.A."/>
            <person name="Tiffin H."/>
            <person name="Waite C.N."/>
            <person name="Davies K.M."/>
            <person name="Grierson E.P."/>
            <person name="Laing W.A."/>
            <person name="Kirk R."/>
            <person name="Chen X."/>
            <person name="Wood M."/>
            <person name="Montefiori M."/>
            <person name="Brummell D.A."/>
            <person name="Schwinn K.E."/>
            <person name="Catanach A."/>
            <person name="Fullerton C."/>
            <person name="Li D."/>
            <person name="Meiyalaghan S."/>
            <person name="Nieuwenhuizen N."/>
            <person name="Read N."/>
            <person name="Prakash R."/>
            <person name="Hunter D."/>
            <person name="Zhang H."/>
            <person name="McKenzie M."/>
            <person name="Knabel M."/>
            <person name="Harris A."/>
            <person name="Allan A.C."/>
            <person name="Gleave A."/>
            <person name="Chen A."/>
            <person name="Janssen B.J."/>
            <person name="Plunkett B."/>
            <person name="Ampomah-Dwamena C."/>
            <person name="Voogd C."/>
            <person name="Leif D."/>
            <person name="Lafferty D."/>
            <person name="Souleyre E.J.F."/>
            <person name="Varkonyi-Gasic E."/>
            <person name="Gambi F."/>
            <person name="Hanley J."/>
            <person name="Yao J.L."/>
            <person name="Cheung J."/>
            <person name="David K.M."/>
            <person name="Warren B."/>
            <person name="Marsh K."/>
            <person name="Snowden K.C."/>
            <person name="Lin-Wang K."/>
            <person name="Brian L."/>
            <person name="Martinez-Sanchez M."/>
            <person name="Wang M."/>
            <person name="Ileperuma N."/>
            <person name="Macnee N."/>
            <person name="Campin R."/>
            <person name="McAtee P."/>
            <person name="Drummond R.S.M."/>
            <person name="Espley R.V."/>
            <person name="Ireland H.S."/>
            <person name="Wu R."/>
            <person name="Atkinson R.G."/>
            <person name="Karunairetnam S."/>
            <person name="Bulley S."/>
            <person name="Chunkath S."/>
            <person name="Hanley Z."/>
            <person name="Storey R."/>
            <person name="Thrimawithana A.H."/>
            <person name="Thomson S."/>
            <person name="David C."/>
            <person name="Testolin R."/>
            <person name="Huang H."/>
            <person name="Hellens R.P."/>
            <person name="Schaffer R.J."/>
        </authorList>
    </citation>
    <scope>NUCLEOTIDE SEQUENCE [LARGE SCALE GENOMIC DNA]</scope>
    <source>
        <strain evidence="5">cv. Red5</strain>
    </source>
</reference>
<keyword evidence="5" id="KW-1185">Reference proteome</keyword>
<dbReference type="InterPro" id="IPR032675">
    <property type="entry name" value="LRR_dom_sf"/>
</dbReference>
<dbReference type="Pfam" id="PF01582">
    <property type="entry name" value="TIR"/>
    <property type="match status" value="1"/>
</dbReference>
<dbReference type="GO" id="GO:0006952">
    <property type="term" value="P:defense response"/>
    <property type="evidence" value="ECO:0007669"/>
    <property type="project" value="InterPro"/>
</dbReference>
<evidence type="ECO:0000313" key="5">
    <source>
        <dbReference type="Proteomes" id="UP000241394"/>
    </source>
</evidence>
<dbReference type="PRINTS" id="PR00364">
    <property type="entry name" value="DISEASERSIST"/>
</dbReference>
<dbReference type="Gene3D" id="1.10.8.430">
    <property type="entry name" value="Helical domain of apoptotic protease-activating factors"/>
    <property type="match status" value="1"/>
</dbReference>
<feature type="domain" description="TIR" evidence="3">
    <location>
        <begin position="1"/>
        <end position="100"/>
    </location>
</feature>
<dbReference type="PANTHER" id="PTHR11017:SF305">
    <property type="entry name" value="TMV RESISTANCE PROTEIN N-LIKE"/>
    <property type="match status" value="1"/>
</dbReference>
<dbReference type="InterPro" id="IPR001611">
    <property type="entry name" value="Leu-rich_rpt"/>
</dbReference>
<evidence type="ECO:0000259" key="3">
    <source>
        <dbReference type="PROSITE" id="PS50104"/>
    </source>
</evidence>
<reference evidence="4 5" key="1">
    <citation type="submission" date="2017-07" db="EMBL/GenBank/DDBJ databases">
        <title>An improved, manually edited Actinidia chinensis var. chinensis (kiwifruit) genome highlights the challenges associated with draft genomes and gene prediction in plants.</title>
        <authorList>
            <person name="Pilkington S."/>
            <person name="Crowhurst R."/>
            <person name="Hilario E."/>
            <person name="Nardozza S."/>
            <person name="Fraser L."/>
            <person name="Peng Y."/>
            <person name="Gunaseelan K."/>
            <person name="Simpson R."/>
            <person name="Tahir J."/>
            <person name="Deroles S."/>
            <person name="Templeton K."/>
            <person name="Luo Z."/>
            <person name="Davy M."/>
            <person name="Cheng C."/>
            <person name="Mcneilage M."/>
            <person name="Scaglione D."/>
            <person name="Liu Y."/>
            <person name="Zhang Q."/>
            <person name="Datson P."/>
            <person name="De Silva N."/>
            <person name="Gardiner S."/>
            <person name="Bassett H."/>
            <person name="Chagne D."/>
            <person name="Mccallum J."/>
            <person name="Dzierzon H."/>
            <person name="Deng C."/>
            <person name="Wang Y.-Y."/>
            <person name="Barron N."/>
            <person name="Manako K."/>
            <person name="Bowen J."/>
            <person name="Foster T."/>
            <person name="Erridge Z."/>
            <person name="Tiffin H."/>
            <person name="Waite C."/>
            <person name="Davies K."/>
            <person name="Grierson E."/>
            <person name="Laing W."/>
            <person name="Kirk R."/>
            <person name="Chen X."/>
            <person name="Wood M."/>
            <person name="Montefiori M."/>
            <person name="Brummell D."/>
            <person name="Schwinn K."/>
            <person name="Catanach A."/>
            <person name="Fullerton C."/>
            <person name="Li D."/>
            <person name="Meiyalaghan S."/>
            <person name="Nieuwenhuizen N."/>
            <person name="Read N."/>
            <person name="Prakash R."/>
            <person name="Hunter D."/>
            <person name="Zhang H."/>
            <person name="Mckenzie M."/>
            <person name="Knabel M."/>
            <person name="Harris A."/>
            <person name="Allan A."/>
            <person name="Chen A."/>
            <person name="Janssen B."/>
            <person name="Plunkett B."/>
            <person name="Dwamena C."/>
            <person name="Voogd C."/>
            <person name="Leif D."/>
            <person name="Lafferty D."/>
            <person name="Souleyre E."/>
            <person name="Varkonyi-Gasic E."/>
            <person name="Gambi F."/>
            <person name="Hanley J."/>
            <person name="Yao J.-L."/>
            <person name="Cheung J."/>
            <person name="David K."/>
            <person name="Warren B."/>
            <person name="Marsh K."/>
            <person name="Snowden K."/>
            <person name="Lin-Wang K."/>
            <person name="Brian L."/>
            <person name="Martinez-Sanchez M."/>
            <person name="Wang M."/>
            <person name="Ileperuma N."/>
            <person name="Macnee N."/>
            <person name="Campin R."/>
            <person name="Mcatee P."/>
            <person name="Drummond R."/>
            <person name="Espley R."/>
            <person name="Ireland H."/>
            <person name="Wu R."/>
            <person name="Atkinson R."/>
            <person name="Karunairetnam S."/>
            <person name="Bulley S."/>
            <person name="Chunkath S."/>
            <person name="Hanley Z."/>
            <person name="Storey R."/>
            <person name="Thrimawithana A."/>
            <person name="Thomson S."/>
            <person name="David C."/>
            <person name="Testolin R."/>
        </authorList>
    </citation>
    <scope>NUCLEOTIDE SEQUENCE [LARGE SCALE GENOMIC DNA]</scope>
    <source>
        <strain evidence="5">cv. Red5</strain>
        <tissue evidence="4">Young leaf</tissue>
    </source>
</reference>
<protein>
    <submittedName>
        <fullName evidence="4">TMV resistance protein like</fullName>
    </submittedName>
</protein>
<dbReference type="PROSITE" id="PS50104">
    <property type="entry name" value="TIR"/>
    <property type="match status" value="1"/>
</dbReference>
<dbReference type="Proteomes" id="UP000241394">
    <property type="component" value="Chromosome LG21"/>
</dbReference>
<keyword evidence="2" id="KW-0677">Repeat</keyword>
<dbReference type="InterPro" id="IPR044974">
    <property type="entry name" value="Disease_R_plants"/>
</dbReference>
<evidence type="ECO:0000256" key="2">
    <source>
        <dbReference type="ARBA" id="ARBA00022737"/>
    </source>
</evidence>
<dbReference type="GO" id="GO:0043531">
    <property type="term" value="F:ADP binding"/>
    <property type="evidence" value="ECO:0007669"/>
    <property type="project" value="InterPro"/>
</dbReference>
<dbReference type="InterPro" id="IPR002182">
    <property type="entry name" value="NB-ARC"/>
</dbReference>
<accession>A0A2R6Q1P3</accession>
<dbReference type="Gene3D" id="3.80.10.10">
    <property type="entry name" value="Ribonuclease Inhibitor"/>
    <property type="match status" value="2"/>
</dbReference>
<dbReference type="PROSITE" id="PS51450">
    <property type="entry name" value="LRR"/>
    <property type="match status" value="1"/>
</dbReference>
<dbReference type="InterPro" id="IPR058192">
    <property type="entry name" value="WHD_ROQ1-like"/>
</dbReference>
<dbReference type="AlphaFoldDB" id="A0A2R6Q1P3"/>
<dbReference type="Gene3D" id="3.40.50.300">
    <property type="entry name" value="P-loop containing nucleotide triphosphate hydrolases"/>
    <property type="match status" value="1"/>
</dbReference>
<dbReference type="InParanoid" id="A0A2R6Q1P3"/>
<dbReference type="PANTHER" id="PTHR11017">
    <property type="entry name" value="LEUCINE-RICH REPEAT-CONTAINING PROTEIN"/>
    <property type="match status" value="1"/>
</dbReference>
<dbReference type="Gramene" id="PSS00317">
    <property type="protein sequence ID" value="PSS00317"/>
    <property type="gene ID" value="CEY00_Acc24284"/>
</dbReference>
<dbReference type="InterPro" id="IPR035897">
    <property type="entry name" value="Toll_tir_struct_dom_sf"/>
</dbReference>
<dbReference type="Gene3D" id="3.40.50.10140">
    <property type="entry name" value="Toll/interleukin-1 receptor homology (TIR) domain"/>
    <property type="match status" value="1"/>
</dbReference>
<keyword evidence="1" id="KW-0433">Leucine-rich repeat</keyword>